<dbReference type="Pfam" id="PF08240">
    <property type="entry name" value="ADH_N"/>
    <property type="match status" value="1"/>
</dbReference>
<name>A0ABW0YQ70_9BACI</name>
<feature type="domain" description="Enoyl reductase (ER)" evidence="2">
    <location>
        <begin position="10"/>
        <end position="319"/>
    </location>
</feature>
<dbReference type="Gene3D" id="3.40.50.720">
    <property type="entry name" value="NAD(P)-binding Rossmann-like Domain"/>
    <property type="match status" value="1"/>
</dbReference>
<dbReference type="InterPro" id="IPR051603">
    <property type="entry name" value="Zinc-ADH_QOR/CCCR"/>
</dbReference>
<keyword evidence="4" id="KW-1185">Reference proteome</keyword>
<dbReference type="RefSeq" id="WP_385940902.1">
    <property type="nucleotide sequence ID" value="NZ_JBHSOZ010000004.1"/>
</dbReference>
<dbReference type="InterPro" id="IPR011032">
    <property type="entry name" value="GroES-like_sf"/>
</dbReference>
<protein>
    <submittedName>
        <fullName evidence="3">NADPH:quinone reductase</fullName>
    </submittedName>
</protein>
<keyword evidence="1" id="KW-0521">NADP</keyword>
<evidence type="ECO:0000313" key="4">
    <source>
        <dbReference type="Proteomes" id="UP001596142"/>
    </source>
</evidence>
<dbReference type="SMART" id="SM00829">
    <property type="entry name" value="PKS_ER"/>
    <property type="match status" value="1"/>
</dbReference>
<dbReference type="InterPro" id="IPR013154">
    <property type="entry name" value="ADH-like_N"/>
</dbReference>
<dbReference type="Pfam" id="PF00107">
    <property type="entry name" value="ADH_zinc_N"/>
    <property type="match status" value="1"/>
</dbReference>
<reference evidence="4" key="1">
    <citation type="journal article" date="2019" name="Int. J. Syst. Evol. Microbiol.">
        <title>The Global Catalogue of Microorganisms (GCM) 10K type strain sequencing project: providing services to taxonomists for standard genome sequencing and annotation.</title>
        <authorList>
            <consortium name="The Broad Institute Genomics Platform"/>
            <consortium name="The Broad Institute Genome Sequencing Center for Infectious Disease"/>
            <person name="Wu L."/>
            <person name="Ma J."/>
        </authorList>
    </citation>
    <scope>NUCLEOTIDE SEQUENCE [LARGE SCALE GENOMIC DNA]</scope>
    <source>
        <strain evidence="4">CECT 7184</strain>
    </source>
</reference>
<dbReference type="InterPro" id="IPR013149">
    <property type="entry name" value="ADH-like_C"/>
</dbReference>
<dbReference type="InterPro" id="IPR020843">
    <property type="entry name" value="ER"/>
</dbReference>
<sequence>MKAAAFREYGGPEVLKLEDLNRPEIKEDNEILIKVEASGVNPVDTYFRAGIREVPQFPHIPHFDLAGTIEETGEGVSSFKKGDRVWGTNVSGTAAEYAVASEDHIFPLPDNISFEEGASLGIPVLTAHLSLFHRAGLKEGETVLIYGASGAVGHAAVQMARLKNAKVIATAGNEEKEQFVRQIGADHVVNYKDPAFPEKIKEMTDNQGVDVILDVSLSENIENDLEIIKVGGRIVTIGSPKNNTPELPWRLLNQKQASLLGILLFTTPVESIQKAGQEVTKMLKEETLVPHLGKTFPLSEASKAHQELEENKVMGNIVLTL</sequence>
<organism evidence="3 4">
    <name type="scientific">Thalassorhabdus alkalitolerans</name>
    <dbReference type="NCBI Taxonomy" id="2282697"/>
    <lineage>
        <taxon>Bacteria</taxon>
        <taxon>Bacillati</taxon>
        <taxon>Bacillota</taxon>
        <taxon>Bacilli</taxon>
        <taxon>Bacillales</taxon>
        <taxon>Bacillaceae</taxon>
        <taxon>Thalassorhabdus</taxon>
    </lineage>
</organism>
<dbReference type="CDD" id="cd08253">
    <property type="entry name" value="zeta_crystallin"/>
    <property type="match status" value="1"/>
</dbReference>
<evidence type="ECO:0000313" key="3">
    <source>
        <dbReference type="EMBL" id="MFC5713273.1"/>
    </source>
</evidence>
<dbReference type="EMBL" id="JBHSOZ010000004">
    <property type="protein sequence ID" value="MFC5713273.1"/>
    <property type="molecule type" value="Genomic_DNA"/>
</dbReference>
<comment type="caution">
    <text evidence="3">The sequence shown here is derived from an EMBL/GenBank/DDBJ whole genome shotgun (WGS) entry which is preliminary data.</text>
</comment>
<proteinExistence type="predicted"/>
<dbReference type="SUPFAM" id="SSF51735">
    <property type="entry name" value="NAD(P)-binding Rossmann-fold domains"/>
    <property type="match status" value="1"/>
</dbReference>
<dbReference type="InterPro" id="IPR036291">
    <property type="entry name" value="NAD(P)-bd_dom_sf"/>
</dbReference>
<dbReference type="PANTHER" id="PTHR44154">
    <property type="entry name" value="QUINONE OXIDOREDUCTASE"/>
    <property type="match status" value="1"/>
</dbReference>
<dbReference type="Proteomes" id="UP001596142">
    <property type="component" value="Unassembled WGS sequence"/>
</dbReference>
<accession>A0ABW0YQ70</accession>
<dbReference type="PANTHER" id="PTHR44154:SF1">
    <property type="entry name" value="QUINONE OXIDOREDUCTASE"/>
    <property type="match status" value="1"/>
</dbReference>
<dbReference type="Gene3D" id="3.90.180.10">
    <property type="entry name" value="Medium-chain alcohol dehydrogenases, catalytic domain"/>
    <property type="match status" value="1"/>
</dbReference>
<dbReference type="SUPFAM" id="SSF50129">
    <property type="entry name" value="GroES-like"/>
    <property type="match status" value="1"/>
</dbReference>
<evidence type="ECO:0000256" key="1">
    <source>
        <dbReference type="ARBA" id="ARBA00022857"/>
    </source>
</evidence>
<evidence type="ECO:0000259" key="2">
    <source>
        <dbReference type="SMART" id="SM00829"/>
    </source>
</evidence>
<gene>
    <name evidence="3" type="ORF">ACFPU1_10785</name>
</gene>